<dbReference type="AlphaFoldDB" id="A0AAW0W661"/>
<accession>A0AAW0W661</accession>
<reference evidence="7 8" key="1">
    <citation type="journal article" date="2024" name="BMC Genomics">
        <title>Genome assembly of redclaw crayfish (Cherax quadricarinatus) provides insights into its immune adaptation and hypoxia tolerance.</title>
        <authorList>
            <person name="Liu Z."/>
            <person name="Zheng J."/>
            <person name="Li H."/>
            <person name="Fang K."/>
            <person name="Wang S."/>
            <person name="He J."/>
            <person name="Zhou D."/>
            <person name="Weng S."/>
            <person name="Chi M."/>
            <person name="Gu Z."/>
            <person name="He J."/>
            <person name="Li F."/>
            <person name="Wang M."/>
        </authorList>
    </citation>
    <scope>NUCLEOTIDE SEQUENCE [LARGE SCALE GENOMIC DNA]</scope>
    <source>
        <strain evidence="7">ZL_2023a</strain>
    </source>
</reference>
<evidence type="ECO:0000256" key="2">
    <source>
        <dbReference type="ARBA" id="ARBA00022692"/>
    </source>
</evidence>
<feature type="region of interest" description="Disordered" evidence="5">
    <location>
        <begin position="245"/>
        <end position="271"/>
    </location>
</feature>
<evidence type="ECO:0000256" key="3">
    <source>
        <dbReference type="ARBA" id="ARBA00022989"/>
    </source>
</evidence>
<proteinExistence type="predicted"/>
<feature type="non-terminal residue" evidence="7">
    <location>
        <position position="1"/>
    </location>
</feature>
<comment type="subcellular location">
    <subcellularLocation>
        <location evidence="1">Membrane</location>
        <topology evidence="1">Single-pass membrane protein</topology>
    </subcellularLocation>
</comment>
<dbReference type="InterPro" id="IPR024129">
    <property type="entry name" value="Sphingomy_SMPD4"/>
</dbReference>
<evidence type="ECO:0008006" key="9">
    <source>
        <dbReference type="Google" id="ProtNLM"/>
    </source>
</evidence>
<dbReference type="Proteomes" id="UP001445076">
    <property type="component" value="Unassembled WGS sequence"/>
</dbReference>
<dbReference type="Pfam" id="PF14724">
    <property type="entry name" value="mit_SMPDase"/>
    <property type="match status" value="1"/>
</dbReference>
<dbReference type="PANTHER" id="PTHR12988:SF6">
    <property type="entry name" value="SPHINGOMYELIN PHOSPHODIESTERASE 4"/>
    <property type="match status" value="1"/>
</dbReference>
<keyword evidence="2 6" id="KW-0812">Transmembrane</keyword>
<name>A0AAW0W661_CHEQU</name>
<gene>
    <name evidence="7" type="ORF">OTU49_011176</name>
</gene>
<dbReference type="GO" id="GO:0046513">
    <property type="term" value="P:ceramide biosynthetic process"/>
    <property type="evidence" value="ECO:0007669"/>
    <property type="project" value="TreeGrafter"/>
</dbReference>
<feature type="compositionally biased region" description="Low complexity" evidence="5">
    <location>
        <begin position="211"/>
        <end position="228"/>
    </location>
</feature>
<evidence type="ECO:0000256" key="4">
    <source>
        <dbReference type="ARBA" id="ARBA00023136"/>
    </source>
</evidence>
<feature type="transmembrane region" description="Helical" evidence="6">
    <location>
        <begin position="840"/>
        <end position="868"/>
    </location>
</feature>
<sequence length="905" mass="101918">TNMAAAAAPLSPSVRLQNALSQPVLQIRCEEIGRILNEATSKDANFILRAVVESIFGVNGQVGWGLRTITHSLLMREFELLRAFLSASGPLLSLTYRLANDPFLMFEFPVAWLPIKSRSEIEDGTPGVFYVNKVQNPGPGKTPTNILLNAFEFYIFHFAHFLVSGSNQRWSLSWSTAGDALYPSLLEDYLSTFLPCDSSIPPGPLSPPVSPRGVLSPISPRSSGSSNPTLYLSSLVSPIASRTLRSPSPHGYPSTNGSGAHASSPLHATHNPHPQLNIWTSQVVLQVMMEIWVNQCLPPPTRSPGRVLPSTPVSPHSQYTALHVCSVFSEHTPLEYRPNWHTNGFEVFVPSSDHVRVVRMLIKHLHFFANSGKPAQPSPLDDLRKNLWNMYRKSLYRFLRHTFSHWPLDSSFRLVLETWLSYIQPWRYTDYSPTNRSPTQGSSDYESQRSVEGKWQGFIAENLLFYSLLFYHLVCRLFRLDLSAPKNAQILFRVTKVFSQTNLGSFIREIEEALEDPHFMHRSLLGGASHSLGHHGGFSGIHNDQFPARSLASVARGHIVEMEGPSHSYHPMFSSGNITMVESLLKHIQRAHEAVMREQQQHFRACAAGVSAGANGRVKKESWFLNAIRYIFDSSSPTEDEISSDDIRKTVIHLETAQRHLSGIFNILVPFEPGHSSTGIGPGYQDTNQLDSFYQYHQFKPSDDHTSPRYVSSPKGPVLTNYGRHQLMSGLRRLDLKYEGDPDLKPICTFEIPFLVRWLYTLTTLINCKYGTNIAELYSRQDLAGYLAKVILKPPETVYEYHKNCSGSPHTRVSKDLPPRISLRFQANKHVIGYELGFALLFYVLGMWGFLLKLLISVLVVMAVPAYISHYYMAKRQAANSEGDQQEEQDQDHQRVPPFLPLPKL</sequence>
<evidence type="ECO:0000256" key="5">
    <source>
        <dbReference type="SAM" id="MobiDB-lite"/>
    </source>
</evidence>
<dbReference type="GO" id="GO:0050290">
    <property type="term" value="F:sphingomyelin phosphodiesterase D activity"/>
    <property type="evidence" value="ECO:0007669"/>
    <property type="project" value="InterPro"/>
</dbReference>
<dbReference type="GO" id="GO:0016020">
    <property type="term" value="C:membrane"/>
    <property type="evidence" value="ECO:0007669"/>
    <property type="project" value="UniProtKB-SubCell"/>
</dbReference>
<comment type="caution">
    <text evidence="7">The sequence shown here is derived from an EMBL/GenBank/DDBJ whole genome shotgun (WGS) entry which is preliminary data.</text>
</comment>
<keyword evidence="3 6" id="KW-1133">Transmembrane helix</keyword>
<evidence type="ECO:0000256" key="1">
    <source>
        <dbReference type="ARBA" id="ARBA00004167"/>
    </source>
</evidence>
<dbReference type="EMBL" id="JARKIK010000085">
    <property type="protein sequence ID" value="KAK8724617.1"/>
    <property type="molecule type" value="Genomic_DNA"/>
</dbReference>
<feature type="region of interest" description="Disordered" evidence="5">
    <location>
        <begin position="205"/>
        <end position="229"/>
    </location>
</feature>
<protein>
    <recommendedName>
        <fullName evidence="9">Sphingomyelin phosphodiesterase 4</fullName>
    </recommendedName>
</protein>
<keyword evidence="8" id="KW-1185">Reference proteome</keyword>
<evidence type="ECO:0000256" key="6">
    <source>
        <dbReference type="SAM" id="Phobius"/>
    </source>
</evidence>
<dbReference type="PANTHER" id="PTHR12988">
    <property type="entry name" value="SPHINGOMYELIN PHOSPHODIESTERASE 4"/>
    <property type="match status" value="1"/>
</dbReference>
<dbReference type="GO" id="GO:0006685">
    <property type="term" value="P:sphingomyelin catabolic process"/>
    <property type="evidence" value="ECO:0007669"/>
    <property type="project" value="TreeGrafter"/>
</dbReference>
<evidence type="ECO:0000313" key="8">
    <source>
        <dbReference type="Proteomes" id="UP001445076"/>
    </source>
</evidence>
<keyword evidence="4 6" id="KW-0472">Membrane</keyword>
<organism evidence="7 8">
    <name type="scientific">Cherax quadricarinatus</name>
    <name type="common">Australian red claw crayfish</name>
    <dbReference type="NCBI Taxonomy" id="27406"/>
    <lineage>
        <taxon>Eukaryota</taxon>
        <taxon>Metazoa</taxon>
        <taxon>Ecdysozoa</taxon>
        <taxon>Arthropoda</taxon>
        <taxon>Crustacea</taxon>
        <taxon>Multicrustacea</taxon>
        <taxon>Malacostraca</taxon>
        <taxon>Eumalacostraca</taxon>
        <taxon>Eucarida</taxon>
        <taxon>Decapoda</taxon>
        <taxon>Pleocyemata</taxon>
        <taxon>Astacidea</taxon>
        <taxon>Parastacoidea</taxon>
        <taxon>Parastacidae</taxon>
        <taxon>Cherax</taxon>
    </lineage>
</organism>
<feature type="region of interest" description="Disordered" evidence="5">
    <location>
        <begin position="879"/>
        <end position="905"/>
    </location>
</feature>
<dbReference type="GO" id="GO:0046475">
    <property type="term" value="P:glycerophospholipid catabolic process"/>
    <property type="evidence" value="ECO:0007669"/>
    <property type="project" value="TreeGrafter"/>
</dbReference>
<evidence type="ECO:0000313" key="7">
    <source>
        <dbReference type="EMBL" id="KAK8724617.1"/>
    </source>
</evidence>